<keyword evidence="16" id="KW-1185">Reference proteome</keyword>
<keyword evidence="7 10" id="KW-0472">Membrane</keyword>
<keyword evidence="4 10" id="KW-0812">Transmembrane</keyword>
<evidence type="ECO:0000256" key="6">
    <source>
        <dbReference type="ARBA" id="ARBA00023077"/>
    </source>
</evidence>
<dbReference type="InterPro" id="IPR036942">
    <property type="entry name" value="Beta-barrel_TonB_sf"/>
</dbReference>
<dbReference type="PANTHER" id="PTHR30069:SF29">
    <property type="entry name" value="HEMOGLOBIN AND HEMOGLOBIN-HAPTOGLOBIN-BINDING PROTEIN 1-RELATED"/>
    <property type="match status" value="1"/>
</dbReference>
<comment type="similarity">
    <text evidence="10 11">Belongs to the TonB-dependent receptor family.</text>
</comment>
<evidence type="ECO:0000256" key="9">
    <source>
        <dbReference type="ARBA" id="ARBA00023237"/>
    </source>
</evidence>
<dbReference type="Gene3D" id="2.170.130.10">
    <property type="entry name" value="TonB-dependent receptor, plug domain"/>
    <property type="match status" value="1"/>
</dbReference>
<keyword evidence="6 11" id="KW-0798">TonB box</keyword>
<dbReference type="RefSeq" id="WP_345273249.1">
    <property type="nucleotide sequence ID" value="NZ_BAABJH010000001.1"/>
</dbReference>
<evidence type="ECO:0000313" key="15">
    <source>
        <dbReference type="EMBL" id="GAA4890196.1"/>
    </source>
</evidence>
<accession>A0ABP9F1I0</accession>
<keyword evidence="5 12" id="KW-0732">Signal</keyword>
<organism evidence="15 16">
    <name type="scientific">Flaviramulus aquimarinus</name>
    <dbReference type="NCBI Taxonomy" id="1170456"/>
    <lineage>
        <taxon>Bacteria</taxon>
        <taxon>Pseudomonadati</taxon>
        <taxon>Bacteroidota</taxon>
        <taxon>Flavobacteriia</taxon>
        <taxon>Flavobacteriales</taxon>
        <taxon>Flavobacteriaceae</taxon>
        <taxon>Flaviramulus</taxon>
    </lineage>
</organism>
<evidence type="ECO:0000256" key="12">
    <source>
        <dbReference type="SAM" id="SignalP"/>
    </source>
</evidence>
<proteinExistence type="inferred from homology"/>
<evidence type="ECO:0000256" key="11">
    <source>
        <dbReference type="RuleBase" id="RU003357"/>
    </source>
</evidence>
<evidence type="ECO:0000256" key="2">
    <source>
        <dbReference type="ARBA" id="ARBA00022448"/>
    </source>
</evidence>
<feature type="signal peptide" evidence="12">
    <location>
        <begin position="1"/>
        <end position="19"/>
    </location>
</feature>
<evidence type="ECO:0000256" key="10">
    <source>
        <dbReference type="PROSITE-ProRule" id="PRU01360"/>
    </source>
</evidence>
<dbReference type="InterPro" id="IPR012910">
    <property type="entry name" value="Plug_dom"/>
</dbReference>
<sequence length="803" mass="90385">MKFLYIVFFVLLASISAQAQNIKVLNKITKEPIFGVAIYNIDKSKSVITNFRGEVELDVFSDTEIIYFKHLSHVLKKLTKLQLDGSNKVYLVSNTQGLEEIVISASKFEQSKKDIPQKIISMNAKSIQFINPQTSADLLENTGQVYVQKSQLGGGSPMIRGFSTNRLLITVDGVRMNNAIFRGGNLQNVIAVDPFSIQNTEVTLGSGSVIYGSDAIGGVMSFYTQKPKLSNSDSLLFNSNALLRYASASDEKTGHFDFNLGYKKWAFVTNASYTSFGDLKMGNHGPAEYLRPEFALGTNNGDVVIQNSDPLVQRFSAYNQFNVMQKAHYKPDEDLSFDLGLYYTTTSDVPRYDRLIRYNNDVLRSAEWNYGPQQWFMSNLQVTKLSSRSNLYDKIKATMAYQNFQESRIHRDFQSSIRNIREEAVDAYSFNLDLEKTFSTKTQFFYGIEYVYNKVMSQGEEEDISNGITNPSVSRYPNGATWQSAAVYSSIKYKPNPKFVFQSGLRFNHVVSKANFEENNAFLNLPFKSSKNEAGALTGTAGIRWSPSKTIQWKLNASSAFRAPNIDDIGKVFDSEPGSVVVPNETLRPEYAYGGELSLTLNFDNSFILDMSTYYTYLDNALVRRDYNLNGETEIMYDGELSTVQAIQNASKAWIYGFEVGLKMVITNQLHLNSQYNIIGGTETAGDIEVPIRHVAPSFGNTHLVWMSKNVKLDAFANYNGSLSFNQLAPSEIEKDYIYALDENGNPYSPSWYTLNFRAQYQINKSTTITTSIENITDQRYKTYSSGIAAAGRNFILALKYSL</sequence>
<dbReference type="EMBL" id="BAABJH010000001">
    <property type="protein sequence ID" value="GAA4890196.1"/>
    <property type="molecule type" value="Genomic_DNA"/>
</dbReference>
<protein>
    <submittedName>
        <fullName evidence="15">TonB-dependent receptor</fullName>
    </submittedName>
</protein>
<dbReference type="InterPro" id="IPR039426">
    <property type="entry name" value="TonB-dep_rcpt-like"/>
</dbReference>
<dbReference type="PROSITE" id="PS52016">
    <property type="entry name" value="TONB_DEPENDENT_REC_3"/>
    <property type="match status" value="1"/>
</dbReference>
<evidence type="ECO:0000313" key="16">
    <source>
        <dbReference type="Proteomes" id="UP001500433"/>
    </source>
</evidence>
<evidence type="ECO:0000259" key="14">
    <source>
        <dbReference type="Pfam" id="PF07715"/>
    </source>
</evidence>
<dbReference type="InterPro" id="IPR000531">
    <property type="entry name" value="Beta-barrel_TonB"/>
</dbReference>
<dbReference type="Pfam" id="PF00593">
    <property type="entry name" value="TonB_dep_Rec_b-barrel"/>
    <property type="match status" value="1"/>
</dbReference>
<evidence type="ECO:0000256" key="7">
    <source>
        <dbReference type="ARBA" id="ARBA00023136"/>
    </source>
</evidence>
<evidence type="ECO:0000256" key="5">
    <source>
        <dbReference type="ARBA" id="ARBA00022729"/>
    </source>
</evidence>
<keyword evidence="9 10" id="KW-0998">Cell outer membrane</keyword>
<dbReference type="InterPro" id="IPR037066">
    <property type="entry name" value="Plug_dom_sf"/>
</dbReference>
<evidence type="ECO:0000256" key="1">
    <source>
        <dbReference type="ARBA" id="ARBA00004571"/>
    </source>
</evidence>
<dbReference type="SUPFAM" id="SSF56935">
    <property type="entry name" value="Porins"/>
    <property type="match status" value="1"/>
</dbReference>
<keyword evidence="3 10" id="KW-1134">Transmembrane beta strand</keyword>
<feature type="domain" description="TonB-dependent receptor-like beta-barrel" evidence="13">
    <location>
        <begin position="325"/>
        <end position="776"/>
    </location>
</feature>
<comment type="subcellular location">
    <subcellularLocation>
        <location evidence="1 10">Cell outer membrane</location>
        <topology evidence="1 10">Multi-pass membrane protein</topology>
    </subcellularLocation>
</comment>
<comment type="caution">
    <text evidence="15">The sequence shown here is derived from an EMBL/GenBank/DDBJ whole genome shotgun (WGS) entry which is preliminary data.</text>
</comment>
<gene>
    <name evidence="15" type="ORF">GCM10023311_12980</name>
</gene>
<evidence type="ECO:0000256" key="4">
    <source>
        <dbReference type="ARBA" id="ARBA00022692"/>
    </source>
</evidence>
<evidence type="ECO:0000256" key="3">
    <source>
        <dbReference type="ARBA" id="ARBA00022452"/>
    </source>
</evidence>
<dbReference type="PANTHER" id="PTHR30069">
    <property type="entry name" value="TONB-DEPENDENT OUTER MEMBRANE RECEPTOR"/>
    <property type="match status" value="1"/>
</dbReference>
<feature type="domain" description="TonB-dependent receptor plug" evidence="14">
    <location>
        <begin position="112"/>
        <end position="219"/>
    </location>
</feature>
<dbReference type="Proteomes" id="UP001500433">
    <property type="component" value="Unassembled WGS sequence"/>
</dbReference>
<feature type="chain" id="PRO_5045630374" evidence="12">
    <location>
        <begin position="20"/>
        <end position="803"/>
    </location>
</feature>
<evidence type="ECO:0000259" key="13">
    <source>
        <dbReference type="Pfam" id="PF00593"/>
    </source>
</evidence>
<dbReference type="Gene3D" id="2.40.170.20">
    <property type="entry name" value="TonB-dependent receptor, beta-barrel domain"/>
    <property type="match status" value="1"/>
</dbReference>
<reference evidence="16" key="1">
    <citation type="journal article" date="2019" name="Int. J. Syst. Evol. Microbiol.">
        <title>The Global Catalogue of Microorganisms (GCM) 10K type strain sequencing project: providing services to taxonomists for standard genome sequencing and annotation.</title>
        <authorList>
            <consortium name="The Broad Institute Genomics Platform"/>
            <consortium name="The Broad Institute Genome Sequencing Center for Infectious Disease"/>
            <person name="Wu L."/>
            <person name="Ma J."/>
        </authorList>
    </citation>
    <scope>NUCLEOTIDE SEQUENCE [LARGE SCALE GENOMIC DNA]</scope>
    <source>
        <strain evidence="16">JCM 18274</strain>
    </source>
</reference>
<keyword evidence="8 15" id="KW-0675">Receptor</keyword>
<dbReference type="Pfam" id="PF07715">
    <property type="entry name" value="Plug"/>
    <property type="match status" value="1"/>
</dbReference>
<name>A0ABP9F1I0_9FLAO</name>
<keyword evidence="2 10" id="KW-0813">Transport</keyword>
<evidence type="ECO:0000256" key="8">
    <source>
        <dbReference type="ARBA" id="ARBA00023170"/>
    </source>
</evidence>